<dbReference type="SMART" id="SM00041">
    <property type="entry name" value="CT"/>
    <property type="match status" value="1"/>
</dbReference>
<evidence type="ECO:0000259" key="14">
    <source>
        <dbReference type="PROSITE" id="PS50022"/>
    </source>
</evidence>
<feature type="domain" description="EGF-like" evidence="15">
    <location>
        <begin position="222"/>
        <end position="253"/>
    </location>
</feature>
<feature type="disulfide bond" evidence="10">
    <location>
        <begin position="225"/>
        <end position="235"/>
    </location>
</feature>
<dbReference type="SMART" id="SM00231">
    <property type="entry name" value="FA58C"/>
    <property type="match status" value="2"/>
</dbReference>
<feature type="signal peptide" evidence="12">
    <location>
        <begin position="1"/>
        <end position="27"/>
    </location>
</feature>
<gene>
    <name evidence="19" type="ORF">DMN91_005720</name>
</gene>
<feature type="domain" description="VWFD" evidence="18">
    <location>
        <begin position="1276"/>
        <end position="1445"/>
    </location>
</feature>
<keyword evidence="8" id="KW-0325">Glycoprotein</keyword>
<reference evidence="19 20" key="1">
    <citation type="journal article" date="2018" name="Genome Res.">
        <title>The genomic architecture and molecular evolution of ant odorant receptors.</title>
        <authorList>
            <person name="McKenzie S.K."/>
            <person name="Kronauer D.J.C."/>
        </authorList>
    </citation>
    <scope>NUCLEOTIDE SEQUENCE [LARGE SCALE GENOMIC DNA]</scope>
    <source>
        <strain evidence="19">Clonal line C1</strain>
    </source>
</reference>
<feature type="domain" description="VWFC" evidence="16">
    <location>
        <begin position="3345"/>
        <end position="3413"/>
    </location>
</feature>
<dbReference type="Pfam" id="PF23244">
    <property type="entry name" value="VWF"/>
    <property type="match status" value="1"/>
</dbReference>
<dbReference type="PROSITE" id="PS50184">
    <property type="entry name" value="VWFC_2"/>
    <property type="match status" value="1"/>
</dbReference>
<dbReference type="SMART" id="SM00214">
    <property type="entry name" value="VWC"/>
    <property type="match status" value="6"/>
</dbReference>
<dbReference type="PROSITE" id="PS00022">
    <property type="entry name" value="EGF_1"/>
    <property type="match status" value="2"/>
</dbReference>
<evidence type="ECO:0000256" key="8">
    <source>
        <dbReference type="ARBA" id="ARBA00023180"/>
    </source>
</evidence>
<dbReference type="PROSITE" id="PS01185">
    <property type="entry name" value="CTCK_1"/>
    <property type="match status" value="1"/>
</dbReference>
<dbReference type="InterPro" id="IPR014853">
    <property type="entry name" value="VWF/SSPO/ZAN-like_Cys-rich_dom"/>
</dbReference>
<dbReference type="Pfam" id="PF01826">
    <property type="entry name" value="TIL"/>
    <property type="match status" value="4"/>
</dbReference>
<feature type="chain" id="PRO_5018034744" description="Hemocytin" evidence="12">
    <location>
        <begin position="28"/>
        <end position="4006"/>
    </location>
</feature>
<evidence type="ECO:0000259" key="17">
    <source>
        <dbReference type="PROSITE" id="PS50940"/>
    </source>
</evidence>
<evidence type="ECO:0008006" key="21">
    <source>
        <dbReference type="Google" id="ProtNLM"/>
    </source>
</evidence>
<comment type="similarity">
    <text evidence="2">Belongs to the serine protease inhibitor-like (TIL domain-containing) family.</text>
</comment>
<dbReference type="SUPFAM" id="SSF49785">
    <property type="entry name" value="Galactose-binding domain-like"/>
    <property type="match status" value="2"/>
</dbReference>
<keyword evidence="6" id="KW-0722">Serine protease inhibitor</keyword>
<dbReference type="PROSITE" id="PS50022">
    <property type="entry name" value="FA58C_3"/>
    <property type="match status" value="2"/>
</dbReference>
<dbReference type="SUPFAM" id="SSF57567">
    <property type="entry name" value="Serine protease inhibitors"/>
    <property type="match status" value="5"/>
</dbReference>
<dbReference type="SUPFAM" id="SSF57196">
    <property type="entry name" value="EGF/Laminin"/>
    <property type="match status" value="1"/>
</dbReference>
<comment type="subcellular location">
    <subcellularLocation>
        <location evidence="1">Secreted</location>
        <location evidence="1">Extracellular space</location>
    </subcellularLocation>
</comment>
<dbReference type="InterPro" id="IPR002919">
    <property type="entry name" value="TIL_dom"/>
</dbReference>
<evidence type="ECO:0000256" key="11">
    <source>
        <dbReference type="SAM" id="MobiDB-lite"/>
    </source>
</evidence>
<dbReference type="SUPFAM" id="SSF57603">
    <property type="entry name" value="FnI-like domain"/>
    <property type="match status" value="2"/>
</dbReference>
<organism evidence="19 20">
    <name type="scientific">Ooceraea biroi</name>
    <name type="common">Clonal raider ant</name>
    <name type="synonym">Cerapachys biroi</name>
    <dbReference type="NCBI Taxonomy" id="2015173"/>
    <lineage>
        <taxon>Eukaryota</taxon>
        <taxon>Metazoa</taxon>
        <taxon>Ecdysozoa</taxon>
        <taxon>Arthropoda</taxon>
        <taxon>Hexapoda</taxon>
        <taxon>Insecta</taxon>
        <taxon>Pterygota</taxon>
        <taxon>Neoptera</taxon>
        <taxon>Endopterygota</taxon>
        <taxon>Hymenoptera</taxon>
        <taxon>Apocrita</taxon>
        <taxon>Aculeata</taxon>
        <taxon>Formicoidea</taxon>
        <taxon>Formicidae</taxon>
        <taxon>Dorylinae</taxon>
        <taxon>Ooceraea</taxon>
    </lineage>
</organism>
<dbReference type="GO" id="GO:0008061">
    <property type="term" value="F:chitin binding"/>
    <property type="evidence" value="ECO:0007669"/>
    <property type="project" value="InterPro"/>
</dbReference>
<keyword evidence="4" id="KW-0646">Protease inhibitor</keyword>
<feature type="disulfide bond" evidence="10">
    <location>
        <begin position="130"/>
        <end position="140"/>
    </location>
</feature>
<dbReference type="PROSITE" id="PS01186">
    <property type="entry name" value="EGF_2"/>
    <property type="match status" value="1"/>
</dbReference>
<evidence type="ECO:0000259" key="13">
    <source>
        <dbReference type="PROSITE" id="PS01225"/>
    </source>
</evidence>
<dbReference type="FunFam" id="2.10.25.10:FF:000055">
    <property type="entry name" value="alpha-tectorin isoform X1"/>
    <property type="match status" value="1"/>
</dbReference>
<evidence type="ECO:0000259" key="16">
    <source>
        <dbReference type="PROSITE" id="PS50184"/>
    </source>
</evidence>
<feature type="disulfide bond" evidence="9">
    <location>
        <begin position="3936"/>
        <end position="3988"/>
    </location>
</feature>
<dbReference type="InterPro" id="IPR000742">
    <property type="entry name" value="EGF"/>
</dbReference>
<feature type="disulfide bond" evidence="10">
    <location>
        <begin position="148"/>
        <end position="157"/>
    </location>
</feature>
<dbReference type="SMART" id="SM00494">
    <property type="entry name" value="ChtBD2"/>
    <property type="match status" value="1"/>
</dbReference>
<dbReference type="CDD" id="cd19941">
    <property type="entry name" value="TIL"/>
    <property type="match status" value="6"/>
</dbReference>
<dbReference type="PROSITE" id="PS01208">
    <property type="entry name" value="VWFC_1"/>
    <property type="match status" value="1"/>
</dbReference>
<keyword evidence="5" id="KW-0677">Repeat</keyword>
<feature type="compositionally biased region" description="Basic residues" evidence="11">
    <location>
        <begin position="2595"/>
        <end position="2605"/>
    </location>
</feature>
<dbReference type="OrthoDB" id="6262482at2759"/>
<dbReference type="Gene3D" id="2.10.25.10">
    <property type="entry name" value="Laminin"/>
    <property type="match status" value="7"/>
</dbReference>
<dbReference type="InterPro" id="IPR006207">
    <property type="entry name" value="Cys_knot_C"/>
</dbReference>
<feature type="domain" description="VWFD" evidence="18">
    <location>
        <begin position="2679"/>
        <end position="2861"/>
    </location>
</feature>
<feature type="domain" description="Chitin-binding type-2" evidence="17">
    <location>
        <begin position="1789"/>
        <end position="1853"/>
    </location>
</feature>
<evidence type="ECO:0000256" key="12">
    <source>
        <dbReference type="SAM" id="SignalP"/>
    </source>
</evidence>
<feature type="domain" description="F5/8 type C" evidence="14">
    <location>
        <begin position="2042"/>
        <end position="2195"/>
    </location>
</feature>
<dbReference type="InterPro" id="IPR002557">
    <property type="entry name" value="Chitin-bd_dom"/>
</dbReference>
<feature type="domain" description="EGF-like" evidence="15">
    <location>
        <begin position="127"/>
        <end position="158"/>
    </location>
</feature>
<evidence type="ECO:0000256" key="9">
    <source>
        <dbReference type="PROSITE-ProRule" id="PRU00039"/>
    </source>
</evidence>
<dbReference type="InterPro" id="IPR001007">
    <property type="entry name" value="VWF_dom"/>
</dbReference>
<evidence type="ECO:0000256" key="5">
    <source>
        <dbReference type="ARBA" id="ARBA00022737"/>
    </source>
</evidence>
<dbReference type="PROSITE" id="PS51233">
    <property type="entry name" value="VWFD"/>
    <property type="match status" value="5"/>
</dbReference>
<feature type="disulfide bond" evidence="10">
    <location>
        <begin position="243"/>
        <end position="252"/>
    </location>
</feature>
<dbReference type="SUPFAM" id="SSF57625">
    <property type="entry name" value="Invertebrate chitin-binding proteins"/>
    <property type="match status" value="1"/>
</dbReference>
<comment type="caution">
    <text evidence="10">Lacks conserved residue(s) required for the propagation of feature annotation.</text>
</comment>
<accession>A0A3L8DLS1</accession>
<dbReference type="Pfam" id="PF08742">
    <property type="entry name" value="C8"/>
    <property type="match status" value="5"/>
</dbReference>
<feature type="domain" description="CTCK" evidence="13">
    <location>
        <begin position="3896"/>
        <end position="3992"/>
    </location>
</feature>
<dbReference type="GO" id="GO:0004867">
    <property type="term" value="F:serine-type endopeptidase inhibitor activity"/>
    <property type="evidence" value="ECO:0007669"/>
    <property type="project" value="UniProtKB-KW"/>
</dbReference>
<feature type="domain" description="F5/8 type C" evidence="14">
    <location>
        <begin position="2220"/>
        <end position="2361"/>
    </location>
</feature>
<dbReference type="SMART" id="SM00192">
    <property type="entry name" value="LDLa"/>
    <property type="match status" value="1"/>
</dbReference>
<keyword evidence="12" id="KW-0732">Signal</keyword>
<dbReference type="SMART" id="SM00215">
    <property type="entry name" value="VWC_out"/>
    <property type="match status" value="3"/>
</dbReference>
<dbReference type="Gene3D" id="2.60.120.260">
    <property type="entry name" value="Galactose-binding domain-like"/>
    <property type="match status" value="2"/>
</dbReference>
<keyword evidence="7 10" id="KW-1015">Disulfide bond</keyword>
<dbReference type="InterPro" id="IPR000421">
    <property type="entry name" value="FA58C"/>
</dbReference>
<dbReference type="SMART" id="SM00216">
    <property type="entry name" value="VWD"/>
    <property type="match status" value="5"/>
</dbReference>
<dbReference type="PROSITE" id="PS01225">
    <property type="entry name" value="CTCK_2"/>
    <property type="match status" value="1"/>
</dbReference>
<evidence type="ECO:0000256" key="6">
    <source>
        <dbReference type="ARBA" id="ARBA00022900"/>
    </source>
</evidence>
<evidence type="ECO:0000256" key="1">
    <source>
        <dbReference type="ARBA" id="ARBA00004239"/>
    </source>
</evidence>
<dbReference type="SMART" id="SM00181">
    <property type="entry name" value="EGF"/>
    <property type="match status" value="3"/>
</dbReference>
<dbReference type="PROSITE" id="PS50026">
    <property type="entry name" value="EGF_3"/>
    <property type="match status" value="2"/>
</dbReference>
<dbReference type="PANTHER" id="PTHR11339:SF386">
    <property type="entry name" value="HEMOLECTIN, ISOFORM A"/>
    <property type="match status" value="1"/>
</dbReference>
<feature type="disulfide bond" evidence="9">
    <location>
        <begin position="3932"/>
        <end position="3986"/>
    </location>
</feature>
<dbReference type="InterPro" id="IPR001846">
    <property type="entry name" value="VWF_type-D"/>
</dbReference>
<proteinExistence type="inferred from homology"/>
<dbReference type="Proteomes" id="UP000279307">
    <property type="component" value="Chromosome 6"/>
</dbReference>
<name>A0A3L8DLS1_OOCBI</name>
<dbReference type="InterPro" id="IPR050780">
    <property type="entry name" value="Mucin_vWF_Thrombospondin_sf"/>
</dbReference>
<dbReference type="EMBL" id="QOIP01000006">
    <property type="protein sequence ID" value="RLU21347.1"/>
    <property type="molecule type" value="Genomic_DNA"/>
</dbReference>
<evidence type="ECO:0000256" key="2">
    <source>
        <dbReference type="ARBA" id="ARBA00007611"/>
    </source>
</evidence>
<comment type="similarity">
    <text evidence="3">Belongs to the thrombospondin family.</text>
</comment>
<dbReference type="PROSITE" id="PS50940">
    <property type="entry name" value="CHIT_BIND_II"/>
    <property type="match status" value="1"/>
</dbReference>
<evidence type="ECO:0000259" key="15">
    <source>
        <dbReference type="PROSITE" id="PS50026"/>
    </source>
</evidence>
<sequence length="4006" mass="449279">MVLLQILGRSFTLIILVSLIIPEYGYSESAQEMNEEEDILNNAPDTPIESIYVKSTKGGKRIYAGGCTRRPDAPVMGRIKCSFNSGCVASCAPDYKFPNGMLHLAVTCVDKQWHIEGTEWSSIPRCEPICIPECQNNGICIEPHRCDCPEPFSGPQCQFERPCLNHPPPVLNSYQKCNSKRCIITCFKHFAFPDGSTITNVVCKNGNWQPTRSEWVAVPNCEPVCDPPCQNGGNCLPMNLCQCPQDYRGPQCQYLANACDAEKLRFNGGYHCTSVGDTYSCTLKCPVGVEFEFPPAESYVCTYDRGTFEPQPIPQCKVDDNIKIIPSGTSYKTHVTSRHESSQFWSTHDTKTKYSHEIYGGYYNVHGSNASSHSVLEVSRPKPKTCFVWGNTHYKTFDDRVYSFDSDCAHTLLRETQDSVCTIVALNSPGCRTGLSRCFKIVKLYVQDKEYTLTINEMTDMPMFSSRKRLLPIPVYLPGLRVDKSAHFILVSLDSLGVKLKWDGRMLQIEVSESMWNKTAGLCGTMNDDRNDEFLMKSGNHARSILAMANSWRVDDLKGNTDHEKYRYDRHCNDYDVFDFLDTCDDHPNTQHACESRDEFAQDAFKFCTKLLSSYKFKTCAQTINLDEVITACLWDYCACEYDDKRKCACDTVDVYIRQCAYKGIAQSTAWRSNDTCPISCDSGRVYMTCGPKVETSCTSGVETKSSTECEEGCFCPAGTLEHQGKCVSPEECPCKLRGKLFQPGTSVPKGCNTCTCTSGKWVCTQVQCAARCAVVGDPHYTTFDGKHYDFMGKCKYYLMKGENYMIESENVPCSGAISESMGFVAVDPSCTKAVTINFKDTSIKLKQNHQIMLNGDEVTKFPLLFNGARIRIASSIFVVVHLPNSLEVWWDGVSRIYINAPAEFHGQTKGLCGTFTKNQKDDFATPDGDIEHMTIAFANKWKTSEYCADESKNETKHPCELSPQRRATAEEYCSKIHSDIFSDCHWYVDPTEFHRDCMYDMCACDTDIKSCLCPILAAYATDCAALGVKLPWRAEIEECKVQCSGGQIYEICGNSCTRSCADISLYRDCRHECVEGCNCPEGQTLDVNGECIPIAECPCVHGNREYTPNHREVRPGNKGQEFCSCVGWYSKRAFTGYVSRDIPQCKILFSISGGVWECRLATLDEIREYPPVKELLSVCLASKHLAVTDCEPVEQRTCGNMHVRNEQTPSVCISGCICKSGYVLDMPNGVCIKERDCPCHHGGRSYKEGSVIQQECNTCTCKDTRWKCTDRICTGVCSVWGDSHYKTFDSKMFDFQGICNYVLVKGTLTKEECFDVSIQNVPCGTNGVACSKSIKLTIGSGEQQEELVLTKGKELPKGPFKRMTIRTAGLFVFVDVPDLELILQWDKGTRVYVRLSPQWKSRTMGLCGDYNDNGEDDFKTPSGGISEASVNLFGDSWKKDMFCPEPKDVLDACEQHPERKLWSLQKCNVLKSPLFSLCHSEVEVEPYLHNCIFDTCSCDAGGDCECLCTALAAYAHECNARGVPVKWRTQELCPLQCDERCSTYSPCVSTCPHETCDNLMTVKHGTHLCAEDTCVEGCQFKPCPEGQVYWNASYTECTPKSTCTKPFCIEVEGVTYYEGDRVSGDDCQTCFCSRGKLTCKGEPCTSIATSATTASSTTVNTATVPLEEAQKCVNGWSAWINKYPAVKGKKFMDVEPLPTSLDLANTDGLAICNQKEMIDIRCRSVHEHLSPKETGLDVECSLERGLYCQSHPNLPCLDFEISVLCRCAELVIESTTTEVNRISPGTPKDKCDMARPTLSHPTNCQLFYQCIPTLTGHELVEKSCGPGTLYNPAIQACDWPTVVLQIRPECSVTSGQTTQTDTEWSSSDKHENTLITSEEKTVSTTKVCKDGETWSECAIQCTKTCQYYRYILRTQGHCSDDNNCIAGCVSIDRPVCPPHRFWRDDTTCVEANDCPCKSHDGGSVAPGAVRKESDCEICQCINNYYTCDSTSCEVSTHEPLITVTTHPPLSSKSTLRTTTTSHIDEHTTILLHSTITPPGKCDEANYVPLIRNLRQELIVRASSSKDPILRPEDLLVRTAGSSVPGKFWESEVNDANQWLDVEFLIAEPIYGIILQGSVTEDKFVTSYKILFSENGHTFSYVLDQKGQPRIFRGSVDKIQPVEQRFYQPIEAKIVRINPLTWHNGIAMKVEILGCQGHVMTTTERSTLETTISEKVTRPVCEDSMGLDNGLMAIKQVSVSSSPQLIKNLPLSSEGVWRPTLDNPHQYVQFDFLEARNLTGITTKGGDGAWTTAYKIYYSNDGRYWNPVVDEHGGEREFLGNFNAESEKTSFFERPLHARYLRVQPVKWHAYIALKIEILGCYLAYPTTSSKISAPESTTTLFERECNVCDGISQTLNNEGCRCKDPYWWDGESCVPKQECPCMVGHIPYAIGSMYETEDCQECMCTLGGTAACQRKQCEPCQEPGLQSVVGKLCACLCKPCPQGTKLCPTSNVCVNETAWCDGVQDCPDDERDCPEIIVTTPMIVTEHKEVMSTLESQKVTTPSTNQINPPICEKPFCLDGYRIVFTHLPRPNKSHHNNDQTYVKSKGGRDNTKTKGRGKFHAHPSKNQNSQSMEDVDCPEYICEPDKKLPLLEGRESWEECPKASCPPHYEVVYEKAKMYSRNKCPKYMCRPLTSPQAICNITERTFNTFDNIEYKYDICNHILARNMYNNEWYIILEKHCHKTHDQRHQQQQHCVRNLVIVLNKRVVVLYPNLHIDIDEHTFSATQIARLGSRFPDFELSRMSNNIIFISHHYGFWVIWDSNSNVKIGVTTKLMGRVDGLCGYFDGDATNDRRTPDGTQVRSTVQFGNSWAMEDTPECDQHVCPRDIQQQAWTICNSVKSPMLLDACSEIIYIDRFISRCVESMCSCLHASNTSYEDCRCRLLTSFVGECEAARTNIDQLSNWRTVHDCPASCPQPFVHQDCFRSKCEITCDNLHEVEPCPPMQGMCFPGCFCPSGLVRRNNECVPPTQCRNCICDGLGNAKFINFGRRDFRFAGNCTYLLSGNIARNVKNRDEARAYQILITNEDCDIGTCTEAITLLYKKHVVQIRRAKPSRELRVSIDDSEVEIFPHNYTWIVLDRTSAGDVTLLIPSIQLELVTFPQNFAFTLKLPSHIFGDTTEGLCGSCNVDAGAGFEKRDGDITDDAEEFGRSWLVEDLAVELGLKNQTCSSNHQLQCTPPPADQDICNKLLDLATFRQCHSIVDPKPYLDCCHDALCTDENYCDSLEIYARKCSEAGLCLTWRTDEICPYKCPEGLIHYPCHSNCKETCDTLNETEDPNCESNLVEGCFCPEDYVFYNDSCIPKKNCLVCDKDGHVEGDIWHPDKCTECSCNGGIVNCQKTECPVLDTICEENMTPVLINGTEEKCCAKYLCVPKPTAPTICVEPQELECGFGQMMKAITDADGCHKFICQCLPISECPTFNELTNEIEQLEPGFVQVMNTSGCCPRPTKICDPKTCPPTPDCPDYYNVTANIHADDCCPTYECVPPKDICLYINSEDQNNQRVMAKQIGEEWKDGKCKTCVCENSYDGPKLNCLITECPNMYEHSDVNDYVLEEILLDDKCCPTFERTACKDGNKTYNVGEIWKPNTEDACVTMQCDKHSGDVQKQIKVQECNTICDYGYEYRASNNGSVNCCGTCVQFACIVEGVLKNIGERWYSDDHCVTYSCESANGSVYVQANTETCPEIDRQLELEFEIEERKIPGKCCPEFVKTACRSDEKLYKSGEKWKSLKDNCITETCVIGPNITKHKEEVEVCSKQCAQGWSYQEPKDGTCCGECEQEFCVFEDTLYPPDTTWSSSDNCTTYTCLRQDKQLSLAVSPVACPDITDCPDASIYYDQCCNRCNLTSLNRPSLKKTECKIIAVNAITTLGMLVVNHPLHGRCKNLDVIENVKECQGTCESSTFFDNGSWNQLSDCQCCQVEKYDSIIVSLTCEDGRNLKKLLKTPSSCSCQSCASSDKNEYKKTKTKS</sequence>
<evidence type="ECO:0000256" key="10">
    <source>
        <dbReference type="PROSITE-ProRule" id="PRU00076"/>
    </source>
</evidence>
<keyword evidence="10" id="KW-0245">EGF-like domain</keyword>
<dbReference type="InterPro" id="IPR036084">
    <property type="entry name" value="Ser_inhib-like_sf"/>
</dbReference>
<evidence type="ECO:0000256" key="3">
    <source>
        <dbReference type="ARBA" id="ARBA00009456"/>
    </source>
</evidence>
<dbReference type="GO" id="GO:0005615">
    <property type="term" value="C:extracellular space"/>
    <property type="evidence" value="ECO:0007669"/>
    <property type="project" value="TreeGrafter"/>
</dbReference>
<dbReference type="PANTHER" id="PTHR11339">
    <property type="entry name" value="EXTRACELLULAR MATRIX GLYCOPROTEIN RELATED"/>
    <property type="match status" value="1"/>
</dbReference>
<evidence type="ECO:0000256" key="4">
    <source>
        <dbReference type="ARBA" id="ARBA00022690"/>
    </source>
</evidence>
<dbReference type="InterPro" id="IPR008979">
    <property type="entry name" value="Galactose-bd-like_sf"/>
</dbReference>
<dbReference type="InterPro" id="IPR036508">
    <property type="entry name" value="Chitin-bd_dom_sf"/>
</dbReference>
<dbReference type="InterPro" id="IPR002172">
    <property type="entry name" value="LDrepeatLR_classA_rpt"/>
</dbReference>
<dbReference type="SMART" id="SM00832">
    <property type="entry name" value="C8"/>
    <property type="match status" value="5"/>
</dbReference>
<comment type="caution">
    <text evidence="19">The sequence shown here is derived from an EMBL/GenBank/DDBJ whole genome shotgun (WGS) entry which is preliminary data.</text>
</comment>
<feature type="domain" description="VWFD" evidence="18">
    <location>
        <begin position="3015"/>
        <end position="3201"/>
    </location>
</feature>
<evidence type="ECO:0000313" key="19">
    <source>
        <dbReference type="EMBL" id="RLU21347.1"/>
    </source>
</evidence>
<feature type="domain" description="VWFD" evidence="18">
    <location>
        <begin position="771"/>
        <end position="949"/>
    </location>
</feature>
<dbReference type="Pfam" id="PF00754">
    <property type="entry name" value="F5_F8_type_C"/>
    <property type="match status" value="2"/>
</dbReference>
<evidence type="ECO:0000313" key="20">
    <source>
        <dbReference type="Proteomes" id="UP000279307"/>
    </source>
</evidence>
<feature type="region of interest" description="Disordered" evidence="11">
    <location>
        <begin position="2570"/>
        <end position="2614"/>
    </location>
</feature>
<protein>
    <recommendedName>
        <fullName evidence="21">Hemocytin</fullName>
    </recommendedName>
</protein>
<dbReference type="GO" id="GO:0031012">
    <property type="term" value="C:extracellular matrix"/>
    <property type="evidence" value="ECO:0007669"/>
    <property type="project" value="TreeGrafter"/>
</dbReference>
<dbReference type="Pfam" id="PF00094">
    <property type="entry name" value="VWD"/>
    <property type="match status" value="5"/>
</dbReference>
<evidence type="ECO:0000259" key="18">
    <source>
        <dbReference type="PROSITE" id="PS51233"/>
    </source>
</evidence>
<dbReference type="CDD" id="cd00057">
    <property type="entry name" value="FA58C"/>
    <property type="match status" value="2"/>
</dbReference>
<dbReference type="GO" id="GO:0007399">
    <property type="term" value="P:nervous system development"/>
    <property type="evidence" value="ECO:0007669"/>
    <property type="project" value="UniProtKB-ARBA"/>
</dbReference>
<evidence type="ECO:0000256" key="7">
    <source>
        <dbReference type="ARBA" id="ARBA00023157"/>
    </source>
</evidence>
<feature type="domain" description="VWFD" evidence="18">
    <location>
        <begin position="384"/>
        <end position="560"/>
    </location>
</feature>